<reference evidence="2 3" key="1">
    <citation type="submission" date="2019-01" db="EMBL/GenBank/DDBJ databases">
        <title>Genome sequencing of strain FW10M-9.</title>
        <authorList>
            <person name="Heo J."/>
            <person name="Kim S.-J."/>
            <person name="Kim J.-S."/>
            <person name="Hong S.-B."/>
            <person name="Kwon S.-W."/>
        </authorList>
    </citation>
    <scope>NUCLEOTIDE SEQUENCE [LARGE SCALE GENOMIC DNA]</scope>
    <source>
        <strain evidence="2 3">FW10M-9</strain>
    </source>
</reference>
<evidence type="ECO:0000313" key="2">
    <source>
        <dbReference type="EMBL" id="QAY69897.1"/>
    </source>
</evidence>
<sequence>MSVDHQQPRSRAAMRGNRPSAAVFRRRRIAVAVAAGVLVLGVAALTAFVWPGYAVPEPLPTPTVTITAPAPTPTTTPAERTGEQTALTGALPDVVRQFTQQGIQDLPEWQDDHHATEAWTVTYADAVGSDAATITVQVGQWADDAMAQSFADAQVAAAGTAANTGDVTVDGTVTGTYALFPAGDGAVIWWRNGTVVIRAEGPADQLEDFYAEYPL</sequence>
<dbReference type="AlphaFoldDB" id="A0A4P6F977"/>
<organism evidence="2 3">
    <name type="scientific">Xylanimonas protaetiae</name>
    <dbReference type="NCBI Taxonomy" id="2509457"/>
    <lineage>
        <taxon>Bacteria</taxon>
        <taxon>Bacillati</taxon>
        <taxon>Actinomycetota</taxon>
        <taxon>Actinomycetes</taxon>
        <taxon>Micrococcales</taxon>
        <taxon>Promicromonosporaceae</taxon>
        <taxon>Xylanimonas</taxon>
    </lineage>
</organism>
<dbReference type="Proteomes" id="UP000292118">
    <property type="component" value="Chromosome"/>
</dbReference>
<evidence type="ECO:0000313" key="3">
    <source>
        <dbReference type="Proteomes" id="UP000292118"/>
    </source>
</evidence>
<feature type="compositionally biased region" description="Low complexity" evidence="1">
    <location>
        <begin position="62"/>
        <end position="78"/>
    </location>
</feature>
<accession>A0A4P6F977</accession>
<proteinExistence type="predicted"/>
<name>A0A4P6F977_9MICO</name>
<dbReference type="KEGG" id="xya:ET471_07505"/>
<dbReference type="EMBL" id="CP035493">
    <property type="protein sequence ID" value="QAY69897.1"/>
    <property type="molecule type" value="Genomic_DNA"/>
</dbReference>
<evidence type="ECO:0000256" key="1">
    <source>
        <dbReference type="SAM" id="MobiDB-lite"/>
    </source>
</evidence>
<evidence type="ECO:0008006" key="4">
    <source>
        <dbReference type="Google" id="ProtNLM"/>
    </source>
</evidence>
<protein>
    <recommendedName>
        <fullName evidence="4">DUF4245 domain-containing protein</fullName>
    </recommendedName>
</protein>
<feature type="region of interest" description="Disordered" evidence="1">
    <location>
        <begin position="62"/>
        <end position="81"/>
    </location>
</feature>
<dbReference type="OrthoDB" id="5140693at2"/>
<dbReference type="RefSeq" id="WP_129187355.1">
    <property type="nucleotide sequence ID" value="NZ_CP035493.1"/>
</dbReference>
<gene>
    <name evidence="2" type="ORF">ET471_07505</name>
</gene>
<keyword evidence="3" id="KW-1185">Reference proteome</keyword>